<evidence type="ECO:0000256" key="18">
    <source>
        <dbReference type="SAM" id="Coils"/>
    </source>
</evidence>
<dbReference type="GO" id="GO:0005524">
    <property type="term" value="F:ATP binding"/>
    <property type="evidence" value="ECO:0007669"/>
    <property type="project" value="UniProtKB-KW"/>
</dbReference>
<comment type="subcellular location">
    <subcellularLocation>
        <location evidence="2">Cell membrane</location>
        <topology evidence="2">Multi-pass membrane protein</topology>
    </subcellularLocation>
</comment>
<feature type="domain" description="Response regulatory" evidence="21">
    <location>
        <begin position="1107"/>
        <end position="1227"/>
    </location>
</feature>
<keyword evidence="10" id="KW-0067">ATP-binding</keyword>
<evidence type="ECO:0000259" key="20">
    <source>
        <dbReference type="PROSITE" id="PS50109"/>
    </source>
</evidence>
<dbReference type="Gene3D" id="1.20.120.160">
    <property type="entry name" value="HPT domain"/>
    <property type="match status" value="1"/>
</dbReference>
<dbReference type="InterPro" id="IPR003594">
    <property type="entry name" value="HATPase_dom"/>
</dbReference>
<feature type="transmembrane region" description="Helical" evidence="19">
    <location>
        <begin position="306"/>
        <end position="329"/>
    </location>
</feature>
<dbReference type="InterPro" id="IPR036641">
    <property type="entry name" value="HPT_dom_sf"/>
</dbReference>
<keyword evidence="9 23" id="KW-0418">Kinase</keyword>
<evidence type="ECO:0000256" key="6">
    <source>
        <dbReference type="ARBA" id="ARBA00022679"/>
    </source>
</evidence>
<keyword evidence="4" id="KW-1003">Cell membrane</keyword>
<gene>
    <name evidence="23" type="ORF">OMM_01059</name>
</gene>
<dbReference type="EMBL" id="ATBP01000073">
    <property type="protein sequence ID" value="ETR73302.1"/>
    <property type="molecule type" value="Genomic_DNA"/>
</dbReference>
<evidence type="ECO:0000259" key="21">
    <source>
        <dbReference type="PROSITE" id="PS50110"/>
    </source>
</evidence>
<evidence type="ECO:0000313" key="24">
    <source>
        <dbReference type="Proteomes" id="UP000189670"/>
    </source>
</evidence>
<dbReference type="PRINTS" id="PR00344">
    <property type="entry name" value="BCTRLSENSOR"/>
</dbReference>
<dbReference type="CDD" id="cd00088">
    <property type="entry name" value="HPT"/>
    <property type="match status" value="1"/>
</dbReference>
<keyword evidence="5 17" id="KW-0597">Phosphoprotein</keyword>
<dbReference type="CDD" id="cd00082">
    <property type="entry name" value="HisKA"/>
    <property type="match status" value="1"/>
</dbReference>
<feature type="domain" description="Response regulatory" evidence="21">
    <location>
        <begin position="955"/>
        <end position="1079"/>
    </location>
</feature>
<dbReference type="PROSITE" id="PS50109">
    <property type="entry name" value="HIS_KIN"/>
    <property type="match status" value="1"/>
</dbReference>
<dbReference type="Gene3D" id="3.40.190.10">
    <property type="entry name" value="Periplasmic binding protein-like II"/>
    <property type="match status" value="2"/>
</dbReference>
<dbReference type="Pfam" id="PF02518">
    <property type="entry name" value="HATPase_c"/>
    <property type="match status" value="1"/>
</dbReference>
<dbReference type="InterPro" id="IPR003661">
    <property type="entry name" value="HisK_dim/P_dom"/>
</dbReference>
<dbReference type="GO" id="GO:0005886">
    <property type="term" value="C:plasma membrane"/>
    <property type="evidence" value="ECO:0007669"/>
    <property type="project" value="UniProtKB-SubCell"/>
</dbReference>
<dbReference type="SMART" id="SM00387">
    <property type="entry name" value="HATPase_c"/>
    <property type="match status" value="1"/>
</dbReference>
<dbReference type="Gene3D" id="1.10.287.130">
    <property type="match status" value="1"/>
</dbReference>
<dbReference type="SUPFAM" id="SSF53850">
    <property type="entry name" value="Periplasmic binding protein-like II"/>
    <property type="match status" value="1"/>
</dbReference>
<dbReference type="PROSITE" id="PS50110">
    <property type="entry name" value="RESPONSE_REGULATORY"/>
    <property type="match status" value="2"/>
</dbReference>
<name>A0A1V1PEH2_9BACT</name>
<dbReference type="SUPFAM" id="SSF55874">
    <property type="entry name" value="ATPase domain of HSP90 chaperone/DNA topoisomerase II/histidine kinase"/>
    <property type="match status" value="1"/>
</dbReference>
<dbReference type="Proteomes" id="UP000189670">
    <property type="component" value="Unassembled WGS sequence"/>
</dbReference>
<feature type="domain" description="HPt" evidence="22">
    <location>
        <begin position="1269"/>
        <end position="1362"/>
    </location>
</feature>
<comment type="catalytic activity">
    <reaction evidence="1">
        <text>ATP + protein L-histidine = ADP + protein N-phospho-L-histidine.</text>
        <dbReference type="EC" id="2.7.13.3"/>
    </reaction>
</comment>
<dbReference type="GO" id="GO:0000155">
    <property type="term" value="F:phosphorelay sensor kinase activity"/>
    <property type="evidence" value="ECO:0007669"/>
    <property type="project" value="InterPro"/>
</dbReference>
<evidence type="ECO:0000256" key="8">
    <source>
        <dbReference type="ARBA" id="ARBA00022741"/>
    </source>
</evidence>
<evidence type="ECO:0000256" key="10">
    <source>
        <dbReference type="ARBA" id="ARBA00022840"/>
    </source>
</evidence>
<keyword evidence="8" id="KW-0547">Nucleotide-binding</keyword>
<dbReference type="Gene3D" id="3.40.50.2300">
    <property type="match status" value="2"/>
</dbReference>
<accession>A0A1V1PEH2</accession>
<dbReference type="SUPFAM" id="SSF52172">
    <property type="entry name" value="CheY-like"/>
    <property type="match status" value="2"/>
</dbReference>
<dbReference type="FunFam" id="1.10.287.130:FF:000002">
    <property type="entry name" value="Two-component osmosensing histidine kinase"/>
    <property type="match status" value="1"/>
</dbReference>
<dbReference type="SMART" id="SM00388">
    <property type="entry name" value="HisKA"/>
    <property type="match status" value="1"/>
</dbReference>
<dbReference type="EC" id="2.7.13.3" evidence="3"/>
<keyword evidence="7 19" id="KW-0812">Transmembrane</keyword>
<dbReference type="Gene3D" id="3.30.565.10">
    <property type="entry name" value="Histidine kinase-like ATPase, C-terminal domain"/>
    <property type="match status" value="1"/>
</dbReference>
<evidence type="ECO:0000256" key="15">
    <source>
        <dbReference type="ARBA" id="ARBA00068150"/>
    </source>
</evidence>
<keyword evidence="18" id="KW-0175">Coiled coil</keyword>
<keyword evidence="11 19" id="KW-1133">Transmembrane helix</keyword>
<evidence type="ECO:0000256" key="12">
    <source>
        <dbReference type="ARBA" id="ARBA00023012"/>
    </source>
</evidence>
<comment type="caution">
    <text evidence="23">The sequence shown here is derived from an EMBL/GenBank/DDBJ whole genome shotgun (WGS) entry which is preliminary data.</text>
</comment>
<dbReference type="InterPro" id="IPR004358">
    <property type="entry name" value="Sig_transdc_His_kin-like_C"/>
</dbReference>
<comment type="subunit">
    <text evidence="14">At low DSF concentrations, interacts with RpfF.</text>
</comment>
<feature type="modified residue" description="Phosphohistidine" evidence="16">
    <location>
        <position position="1308"/>
    </location>
</feature>
<dbReference type="InterPro" id="IPR011006">
    <property type="entry name" value="CheY-like_superfamily"/>
</dbReference>
<feature type="modified residue" description="4-aspartylphosphate" evidence="17">
    <location>
        <position position="1010"/>
    </location>
</feature>
<evidence type="ECO:0000256" key="9">
    <source>
        <dbReference type="ARBA" id="ARBA00022777"/>
    </source>
</evidence>
<dbReference type="InterPro" id="IPR001638">
    <property type="entry name" value="Solute-binding_3/MltF_N"/>
</dbReference>
<evidence type="ECO:0000256" key="14">
    <source>
        <dbReference type="ARBA" id="ARBA00064003"/>
    </source>
</evidence>
<dbReference type="CDD" id="cd01007">
    <property type="entry name" value="PBP2_BvgS_HisK_like"/>
    <property type="match status" value="1"/>
</dbReference>
<dbReference type="SUPFAM" id="SSF47384">
    <property type="entry name" value="Homodimeric domain of signal transducing histidine kinase"/>
    <property type="match status" value="1"/>
</dbReference>
<dbReference type="Pfam" id="PF00497">
    <property type="entry name" value="SBP_bac_3"/>
    <property type="match status" value="1"/>
</dbReference>
<dbReference type="InterPro" id="IPR005467">
    <property type="entry name" value="His_kinase_dom"/>
</dbReference>
<dbReference type="Pfam" id="PF00512">
    <property type="entry name" value="HisKA"/>
    <property type="match status" value="1"/>
</dbReference>
<evidence type="ECO:0000256" key="3">
    <source>
        <dbReference type="ARBA" id="ARBA00012438"/>
    </source>
</evidence>
<feature type="coiled-coil region" evidence="18">
    <location>
        <begin position="668"/>
        <end position="702"/>
    </location>
</feature>
<dbReference type="PANTHER" id="PTHR45339">
    <property type="entry name" value="HYBRID SIGNAL TRANSDUCTION HISTIDINE KINASE J"/>
    <property type="match status" value="1"/>
</dbReference>
<dbReference type="CDD" id="cd16922">
    <property type="entry name" value="HATPase_EvgS-ArcB-TorS-like"/>
    <property type="match status" value="1"/>
</dbReference>
<evidence type="ECO:0000256" key="4">
    <source>
        <dbReference type="ARBA" id="ARBA00022475"/>
    </source>
</evidence>
<feature type="modified residue" description="4-aspartylphosphate" evidence="17">
    <location>
        <position position="1160"/>
    </location>
</feature>
<protein>
    <recommendedName>
        <fullName evidence="15">Sensory/regulatory protein RpfC</fullName>
        <ecNumber evidence="3">2.7.13.3</ecNumber>
    </recommendedName>
</protein>
<proteinExistence type="predicted"/>
<reference evidence="24" key="1">
    <citation type="submission" date="2012-11" db="EMBL/GenBank/DDBJ databases">
        <authorList>
            <person name="Lucero-Rivera Y.E."/>
            <person name="Tovar-Ramirez D."/>
        </authorList>
    </citation>
    <scope>NUCLEOTIDE SEQUENCE [LARGE SCALE GENOMIC DNA]</scope>
    <source>
        <strain evidence="24">Araruama</strain>
    </source>
</reference>
<feature type="transmembrane region" description="Helical" evidence="19">
    <location>
        <begin position="648"/>
        <end position="668"/>
    </location>
</feature>
<evidence type="ECO:0000256" key="11">
    <source>
        <dbReference type="ARBA" id="ARBA00022989"/>
    </source>
</evidence>
<dbReference type="SMART" id="SM00448">
    <property type="entry name" value="REC"/>
    <property type="match status" value="2"/>
</dbReference>
<dbReference type="FunFam" id="3.30.565.10:FF:000010">
    <property type="entry name" value="Sensor histidine kinase RcsC"/>
    <property type="match status" value="1"/>
</dbReference>
<keyword evidence="13 19" id="KW-0472">Membrane</keyword>
<keyword evidence="6" id="KW-0808">Transferase</keyword>
<dbReference type="SUPFAM" id="SSF47226">
    <property type="entry name" value="Histidine-containing phosphotransfer domain, HPT domain"/>
    <property type="match status" value="1"/>
</dbReference>
<organism evidence="23 24">
    <name type="scientific">Candidatus Magnetoglobus multicellularis str. Araruama</name>
    <dbReference type="NCBI Taxonomy" id="890399"/>
    <lineage>
        <taxon>Bacteria</taxon>
        <taxon>Pseudomonadati</taxon>
        <taxon>Thermodesulfobacteriota</taxon>
        <taxon>Desulfobacteria</taxon>
        <taxon>Desulfobacterales</taxon>
        <taxon>Desulfobacteraceae</taxon>
        <taxon>Candidatus Magnetoglobus</taxon>
    </lineage>
</organism>
<dbReference type="PROSITE" id="PS50894">
    <property type="entry name" value="HPT"/>
    <property type="match status" value="1"/>
</dbReference>
<dbReference type="Pfam" id="PF01627">
    <property type="entry name" value="Hpt"/>
    <property type="match status" value="1"/>
</dbReference>
<dbReference type="CDD" id="cd17546">
    <property type="entry name" value="REC_hyHK_CKI1_RcsC-like"/>
    <property type="match status" value="2"/>
</dbReference>
<evidence type="ECO:0000256" key="17">
    <source>
        <dbReference type="PROSITE-ProRule" id="PRU00169"/>
    </source>
</evidence>
<dbReference type="PANTHER" id="PTHR45339:SF1">
    <property type="entry name" value="HYBRID SIGNAL TRANSDUCTION HISTIDINE KINASE J"/>
    <property type="match status" value="1"/>
</dbReference>
<dbReference type="Pfam" id="PF00072">
    <property type="entry name" value="Response_reg"/>
    <property type="match status" value="2"/>
</dbReference>
<evidence type="ECO:0000256" key="5">
    <source>
        <dbReference type="ARBA" id="ARBA00022553"/>
    </source>
</evidence>
<sequence length="1450" mass="164917">MKGRIGFIFLLFFLNISHSDASKFVLTDTEKAWLSKHPEIYIGINNNWPPMDYIDLSGQPKGIGVDFINLLNKRLNNQLKIKPGAWKKIYAAVKNRQIDALMGITPRPEHAPFLNFTRPYIKIPHAIFAREDTVYFNDLDDLKGHKIGLDRSFFLVKLLQKKYPHISVIEYKTTADALDAVVKGEVDAYIGNRAVAMYIIESELIRNIYQHGKIKETSSTNAIGVRKDWPILRDILQKALTSITSKERQQIHLKINQKNDRISKNETPYIKITIYFIIVFILISIIALIQFIALKKDKNAVRFGTTFFRSMVISGLALFVIIVFLLEWMTLDRNMNKVISDVENSLKGILKIADNYVDMWTKERVSMMKLISYNPKLISTTKRLLNIAPLQATLCGSDALNDMRIFFNHLSGIFANIDYYIISANHINVAAKDDNNIGIQNHILNQHKSILNKAFNGKICCIPISSELKQTDDANNKNAIIFVGPIKDTDNRVIAVIMLSIRPWENFYSALRPYRIGSSSETYIFNKKGIMLSHISYNNQLHHSDRGNPVLSQITNQEKTPGNPSANKNHQTPFIHLIYRILQLKQEMERKNIQYGNSKIVTNLEGYRNHRDVLVIGAGLWNADMQVGLITEIDIDEALSTYYMTRKMLLYILGFTLFLSVVAVLLVLNLGEQTREKLLNAKHNLEDKVETRTAELAKAKNVAETAARAKSDFLAIISHEIRTPMNAIIGFSHLILKTDLKNKQRDYINKIYASAQGLLELINDILDYSKIEAGKLNIEHIEFDLNEVLQNLSNIVAINAQEKGIELIFAMEKEVPCLLKGDPLRLGQILLNLVNNAIKFTEKGEVVVFISVIKVENHQVSINFSIKDTGIGLTKDQQKSLFQSFQQADTSTTRKYGGTGLGLAICRKLSELMGGHMEVVSESGKGSTFSFIGKFEKQELPEQPEIIPKNIIGLRALVVDDNATFLKIIKMYLEQFTFHVDIANSGHEALHLIEQKSQSSTQFYDVIFIDWQMPDINGIETCNHILKQLHILPKVPKIIMVTAHNREDVINQIESIHLDGFIFKPVTQSDLFNTILQKFGYEPKDIKRKSTKSNKLPDGFEKIRGARILLVEDNEVNQQLAVDLLEDEGFHVLVAENGQIGVEKVRATVDEYPLDLVLMDLQMPVMDGYTATQMIRKDKRFDNLPVIAMTADAMSGVKEKIANYGMNDYIAKPFEPNLLFNILVKWIKPGKRIVPDGYKEHETIKNWTEPLPDLSGIDVKKGLMFVNGQMDRYHQLLSRFIINQKGVDQKLKNAIDIKNIDDATRLAHTLKSVAATVGAMTLSEHAKTLESLLNKKDFDQIPAILVRLSDCLQKNQDVIKTYLHHSKIHLKQQHTEFEIEMLIPELQKLKNYLLSWNVEAQSILDKINLMINGKDIEHAFSSLNMHVAAYENEKALKDIQSICKNLNINL</sequence>
<dbReference type="SMART" id="SM00062">
    <property type="entry name" value="PBPb"/>
    <property type="match status" value="1"/>
</dbReference>
<evidence type="ECO:0000256" key="19">
    <source>
        <dbReference type="SAM" id="Phobius"/>
    </source>
</evidence>
<evidence type="ECO:0000313" key="23">
    <source>
        <dbReference type="EMBL" id="ETR73302.1"/>
    </source>
</evidence>
<dbReference type="InterPro" id="IPR008207">
    <property type="entry name" value="Sig_transdc_His_kin_Hpt_dom"/>
</dbReference>
<dbReference type="SMART" id="SM00073">
    <property type="entry name" value="HPT"/>
    <property type="match status" value="1"/>
</dbReference>
<dbReference type="InterPro" id="IPR036890">
    <property type="entry name" value="HATPase_C_sf"/>
</dbReference>
<evidence type="ECO:0000259" key="22">
    <source>
        <dbReference type="PROSITE" id="PS50894"/>
    </source>
</evidence>
<keyword evidence="12" id="KW-0902">Two-component regulatory system</keyword>
<evidence type="ECO:0000256" key="2">
    <source>
        <dbReference type="ARBA" id="ARBA00004651"/>
    </source>
</evidence>
<dbReference type="InterPro" id="IPR001789">
    <property type="entry name" value="Sig_transdc_resp-reg_receiver"/>
</dbReference>
<evidence type="ECO:0000256" key="16">
    <source>
        <dbReference type="PROSITE-ProRule" id="PRU00110"/>
    </source>
</evidence>
<feature type="domain" description="Histidine kinase" evidence="20">
    <location>
        <begin position="716"/>
        <end position="937"/>
    </location>
</feature>
<evidence type="ECO:0000256" key="1">
    <source>
        <dbReference type="ARBA" id="ARBA00000085"/>
    </source>
</evidence>
<feature type="transmembrane region" description="Helical" evidence="19">
    <location>
        <begin position="272"/>
        <end position="294"/>
    </location>
</feature>
<evidence type="ECO:0000256" key="13">
    <source>
        <dbReference type="ARBA" id="ARBA00023136"/>
    </source>
</evidence>
<dbReference type="InterPro" id="IPR036097">
    <property type="entry name" value="HisK_dim/P_sf"/>
</dbReference>
<evidence type="ECO:0000256" key="7">
    <source>
        <dbReference type="ARBA" id="ARBA00022692"/>
    </source>
</evidence>